<protein>
    <submittedName>
        <fullName evidence="5">Polysaccharide biosynthesis protein</fullName>
    </submittedName>
</protein>
<keyword evidence="6" id="KW-1185">Reference proteome</keyword>
<dbReference type="InterPro" id="IPR019554">
    <property type="entry name" value="Soluble_ligand-bd"/>
</dbReference>
<evidence type="ECO:0000313" key="6">
    <source>
        <dbReference type="Proteomes" id="UP000218934"/>
    </source>
</evidence>
<dbReference type="AlphaFoldDB" id="A0A2A4FSR7"/>
<organism evidence="5 6">
    <name type="scientific">Rhizorhabdus dicambivorans</name>
    <dbReference type="NCBI Taxonomy" id="1850238"/>
    <lineage>
        <taxon>Bacteria</taxon>
        <taxon>Pseudomonadati</taxon>
        <taxon>Pseudomonadota</taxon>
        <taxon>Alphaproteobacteria</taxon>
        <taxon>Sphingomonadales</taxon>
        <taxon>Sphingomonadaceae</taxon>
        <taxon>Rhizorhabdus</taxon>
    </lineage>
</organism>
<evidence type="ECO:0000259" key="3">
    <source>
        <dbReference type="Pfam" id="PF02563"/>
    </source>
</evidence>
<name>A0A2A4FSR7_9SPHN</name>
<feature type="chain" id="PRO_5012381654" evidence="2">
    <location>
        <begin position="20"/>
        <end position="194"/>
    </location>
</feature>
<dbReference type="Proteomes" id="UP000218934">
    <property type="component" value="Unassembled WGS sequence"/>
</dbReference>
<feature type="domain" description="Polysaccharide export protein N-terminal" evidence="3">
    <location>
        <begin position="38"/>
        <end position="113"/>
    </location>
</feature>
<sequence>MKARHLLTPLLAASLCWLAACTETGGLPLESAAALPASDGVYRVGPGDVLRINTYMETDLSNEFTVLPNGKLAFPLTGEVDVQGLTTEQIRALLEQRLAGGGLVRNARVAVNVVQFRPFYILGEVAKPGRYPFEANMTLQSAVAIAGGYTVRANSRQLILHRDGDSTNRRVPIEARSQFVVRPGDIITVPKRYF</sequence>
<dbReference type="Pfam" id="PF10531">
    <property type="entry name" value="SLBB"/>
    <property type="match status" value="1"/>
</dbReference>
<dbReference type="KEGG" id="rdi:CMV14_09455"/>
<dbReference type="Pfam" id="PF02563">
    <property type="entry name" value="Poly_export"/>
    <property type="match status" value="1"/>
</dbReference>
<proteinExistence type="predicted"/>
<dbReference type="RefSeq" id="WP_066967019.1">
    <property type="nucleotide sequence ID" value="NZ_CP023449.1"/>
</dbReference>
<feature type="signal peptide" evidence="2">
    <location>
        <begin position="1"/>
        <end position="19"/>
    </location>
</feature>
<evidence type="ECO:0000256" key="1">
    <source>
        <dbReference type="ARBA" id="ARBA00022729"/>
    </source>
</evidence>
<dbReference type="InterPro" id="IPR003715">
    <property type="entry name" value="Poly_export_N"/>
</dbReference>
<accession>A0A2A4FSR7</accession>
<evidence type="ECO:0000313" key="5">
    <source>
        <dbReference type="EMBL" id="PCE40722.1"/>
    </source>
</evidence>
<dbReference type="PANTHER" id="PTHR33619">
    <property type="entry name" value="POLYSACCHARIDE EXPORT PROTEIN GFCE-RELATED"/>
    <property type="match status" value="1"/>
</dbReference>
<gene>
    <name evidence="5" type="ORF">COO09_18565</name>
</gene>
<evidence type="ECO:0000256" key="2">
    <source>
        <dbReference type="SAM" id="SignalP"/>
    </source>
</evidence>
<comment type="caution">
    <text evidence="5">The sequence shown here is derived from an EMBL/GenBank/DDBJ whole genome shotgun (WGS) entry which is preliminary data.</text>
</comment>
<dbReference type="EMBL" id="NWUF01000023">
    <property type="protein sequence ID" value="PCE40722.1"/>
    <property type="molecule type" value="Genomic_DNA"/>
</dbReference>
<dbReference type="OrthoDB" id="197007at2"/>
<dbReference type="InterPro" id="IPR049712">
    <property type="entry name" value="Poly_export"/>
</dbReference>
<keyword evidence="1 2" id="KW-0732">Signal</keyword>
<dbReference type="Gene3D" id="3.10.560.10">
    <property type="entry name" value="Outer membrane lipoprotein wza domain like"/>
    <property type="match status" value="1"/>
</dbReference>
<feature type="domain" description="Soluble ligand binding" evidence="4">
    <location>
        <begin position="119"/>
        <end position="165"/>
    </location>
</feature>
<dbReference type="PANTHER" id="PTHR33619:SF3">
    <property type="entry name" value="POLYSACCHARIDE EXPORT PROTEIN GFCE-RELATED"/>
    <property type="match status" value="1"/>
</dbReference>
<dbReference type="PROSITE" id="PS51257">
    <property type="entry name" value="PROKAR_LIPOPROTEIN"/>
    <property type="match status" value="1"/>
</dbReference>
<reference evidence="5 6" key="1">
    <citation type="submission" date="2017-09" db="EMBL/GenBank/DDBJ databases">
        <title>The Catabolism of 3,6-Dichlorosalicylic acid is Initiated by the Cytochrome P450 Monooxygenase DsmABC in Rhizorhabdus dicambivorans Ndbn-20.</title>
        <authorList>
            <person name="Na L."/>
        </authorList>
    </citation>
    <scope>NUCLEOTIDE SEQUENCE [LARGE SCALE GENOMIC DNA]</scope>
    <source>
        <strain evidence="5 6">Ndbn-20m</strain>
    </source>
</reference>
<evidence type="ECO:0000259" key="4">
    <source>
        <dbReference type="Pfam" id="PF10531"/>
    </source>
</evidence>
<dbReference type="GO" id="GO:0015159">
    <property type="term" value="F:polysaccharide transmembrane transporter activity"/>
    <property type="evidence" value="ECO:0007669"/>
    <property type="project" value="InterPro"/>
</dbReference>